<sequence length="67" mass="7836">MIKKISTLLEGDCKTRSTLRHLDEYLNNDFDFIEVLLEEENNNDCGPVHDFVQPLVSTLEELFEFCN</sequence>
<organism evidence="1 2">
    <name type="scientific">Strongyloides venezuelensis</name>
    <name type="common">Threadworm</name>
    <dbReference type="NCBI Taxonomy" id="75913"/>
    <lineage>
        <taxon>Eukaryota</taxon>
        <taxon>Metazoa</taxon>
        <taxon>Ecdysozoa</taxon>
        <taxon>Nematoda</taxon>
        <taxon>Chromadorea</taxon>
        <taxon>Rhabditida</taxon>
        <taxon>Tylenchina</taxon>
        <taxon>Panagrolaimomorpha</taxon>
        <taxon>Strongyloidoidea</taxon>
        <taxon>Strongyloididae</taxon>
        <taxon>Strongyloides</taxon>
    </lineage>
</organism>
<dbReference type="AlphaFoldDB" id="A0A0K0G574"/>
<reference evidence="2" key="2">
    <citation type="submission" date="2015-08" db="UniProtKB">
        <authorList>
            <consortium name="WormBaseParasite"/>
        </authorList>
    </citation>
    <scope>IDENTIFICATION</scope>
</reference>
<protein>
    <submittedName>
        <fullName evidence="2">Ankyrin repeat domain-containing protein</fullName>
    </submittedName>
</protein>
<proteinExistence type="predicted"/>
<keyword evidence="1" id="KW-1185">Reference proteome</keyword>
<name>A0A0K0G574_STRVS</name>
<evidence type="ECO:0000313" key="1">
    <source>
        <dbReference type="Proteomes" id="UP000035680"/>
    </source>
</evidence>
<dbReference type="Proteomes" id="UP000035680">
    <property type="component" value="Unassembled WGS sequence"/>
</dbReference>
<accession>A0A0K0G574</accession>
<reference evidence="1" key="1">
    <citation type="submission" date="2014-07" db="EMBL/GenBank/DDBJ databases">
        <authorList>
            <person name="Martin A.A"/>
            <person name="De Silva N."/>
        </authorList>
    </citation>
    <scope>NUCLEOTIDE SEQUENCE</scope>
</reference>
<dbReference type="WBParaSite" id="SVE_1988800.1">
    <property type="protein sequence ID" value="SVE_1988800.1"/>
    <property type="gene ID" value="SVE_1988800"/>
</dbReference>
<evidence type="ECO:0000313" key="2">
    <source>
        <dbReference type="WBParaSite" id="SVE_1988800.1"/>
    </source>
</evidence>